<evidence type="ECO:0000313" key="3">
    <source>
        <dbReference type="Proteomes" id="UP000219689"/>
    </source>
</evidence>
<gene>
    <name evidence="2" type="ORF">CP557_00495</name>
</gene>
<reference evidence="2 3" key="1">
    <citation type="submission" date="2017-09" db="EMBL/GenBank/DDBJ databases">
        <title>Genome sequences of Natrinema ejinorence JCM 13890T.</title>
        <authorList>
            <person name="Roh S.W."/>
            <person name="Kim Y.B."/>
            <person name="Kim J.Y."/>
        </authorList>
    </citation>
    <scope>NUCLEOTIDE SEQUENCE [LARGE SCALE GENOMIC DNA]</scope>
    <source>
        <strain evidence="2 3">JCM 13890</strain>
    </source>
</reference>
<keyword evidence="3" id="KW-1185">Reference proteome</keyword>
<feature type="region of interest" description="Disordered" evidence="1">
    <location>
        <begin position="1"/>
        <end position="100"/>
    </location>
</feature>
<comment type="caution">
    <text evidence="2">The sequence shown here is derived from an EMBL/GenBank/DDBJ whole genome shotgun (WGS) entry which is preliminary data.</text>
</comment>
<protein>
    <submittedName>
        <fullName evidence="2">Uncharacterized protein</fullName>
    </submittedName>
</protein>
<organism evidence="2 3">
    <name type="scientific">Natrinema ejinorense</name>
    <dbReference type="NCBI Taxonomy" id="373386"/>
    <lineage>
        <taxon>Archaea</taxon>
        <taxon>Methanobacteriati</taxon>
        <taxon>Methanobacteriota</taxon>
        <taxon>Stenosarchaea group</taxon>
        <taxon>Halobacteria</taxon>
        <taxon>Halobacteriales</taxon>
        <taxon>Natrialbaceae</taxon>
        <taxon>Natrinema</taxon>
    </lineage>
</organism>
<accession>A0A2A5QQS4</accession>
<dbReference type="AlphaFoldDB" id="A0A2A5QQS4"/>
<evidence type="ECO:0000256" key="1">
    <source>
        <dbReference type="SAM" id="MobiDB-lite"/>
    </source>
</evidence>
<sequence length="114" mass="12352">MANRTATPLEPERETTAIDDDPKDGNRLAETDRYYRCPARNPVRPSNAGVGKPARRHEPSLSAVAPGVGTRGFHTPANDPGRERVGDSSAVPADETKPITPAVTYWTVTLDRES</sequence>
<feature type="compositionally biased region" description="Basic and acidic residues" evidence="1">
    <location>
        <begin position="23"/>
        <end position="35"/>
    </location>
</feature>
<evidence type="ECO:0000313" key="2">
    <source>
        <dbReference type="EMBL" id="PCR89145.1"/>
    </source>
</evidence>
<name>A0A2A5QQS4_9EURY</name>
<proteinExistence type="predicted"/>
<dbReference type="Proteomes" id="UP000219689">
    <property type="component" value="Unassembled WGS sequence"/>
</dbReference>
<dbReference type="EMBL" id="NXNI01000001">
    <property type="protein sequence ID" value="PCR89145.1"/>
    <property type="molecule type" value="Genomic_DNA"/>
</dbReference>